<evidence type="ECO:0000313" key="6">
    <source>
        <dbReference type="Proteomes" id="UP000244905"/>
    </source>
</evidence>
<dbReference type="RefSeq" id="WP_107032502.1">
    <property type="nucleotide sequence ID" value="NZ_PUEC01000017.1"/>
</dbReference>
<feature type="signal peptide" evidence="1">
    <location>
        <begin position="1"/>
        <end position="21"/>
    </location>
</feature>
<feature type="domain" description="Alpha fucosidase A-like C-terminal" evidence="3">
    <location>
        <begin position="914"/>
        <end position="968"/>
    </location>
</feature>
<dbReference type="InterPro" id="IPR049053">
    <property type="entry name" value="AFCA-like_C"/>
</dbReference>
<feature type="domain" description="Glycosyl hydrolase family 95 catalytic" evidence="4">
    <location>
        <begin position="512"/>
        <end position="912"/>
    </location>
</feature>
<keyword evidence="6" id="KW-1185">Reference proteome</keyword>
<protein>
    <submittedName>
        <fullName evidence="5">Uncharacterized protein</fullName>
    </submittedName>
</protein>
<dbReference type="InterPro" id="IPR027414">
    <property type="entry name" value="GH95_N_dom"/>
</dbReference>
<comment type="caution">
    <text evidence="5">The sequence shown here is derived from an EMBL/GenBank/DDBJ whole genome shotgun (WGS) entry which is preliminary data.</text>
</comment>
<feature type="domain" description="Glycosyl hydrolase family 95 N-terminal" evidence="2">
    <location>
        <begin position="336"/>
        <end position="481"/>
    </location>
</feature>
<evidence type="ECO:0000259" key="2">
    <source>
        <dbReference type="Pfam" id="PF14498"/>
    </source>
</evidence>
<dbReference type="GO" id="GO:0004560">
    <property type="term" value="F:alpha-L-fucosidase activity"/>
    <property type="evidence" value="ECO:0007669"/>
    <property type="project" value="TreeGrafter"/>
</dbReference>
<sequence length="1083" mass="118429">MFLRYYLFLLFTLLLSSTSLAQEDVIIVKQGTWDVDPTEAGRLYPTGNSQYVGNITDGHLWALEYQGTTYNPEGWEDYYNQSPLNQTFTFKKNASGSLQTGQTGKKYKLRATLSADKSSIDLEFLVPDPPRPITTTIDSKNITLIDDSGIASATFTCNRTLNRNKKDITIGALSFEGQTYGIAEQPSFTDSPDSQSRTLRLTPGTNAGITLSVIGYYTLSVRTVNGVPVELTVRKLAADEEPNTPLSATFPEAMLGCSNALSYIPDEPLTLWSNEEGYGRNPVDVGNYGANYSNVFLLGNGRLGIATECNQSEGILINEKTNYDSNPDPDHKYVNTGTYCPIGALKITRGGESPAHGSTFLRQLDLTTAVASAMNRWTASGKEKIYTREYLVSRANDVGVLHFTTNGEVKLNYSFESSIAGSGSEGLVSATSGNTSNCRIRFNLTFKVIQKGGSLTTSGSTVSVTDADEITVVFGVGTNYDIDSPTFYSGESDDRLAERVRSTVESAAALGWQALYDNHIAEYSPLFNAARFELAEATNNAPTSLLKQHYEKAYTPTAADSDDQTRMIDMLLFAMGRYLNLASSRGDLALPSNLQGIWANQSPQWNCDFHANINLQMNYWAAENTNISSAHMPFLNYLKKMAATQWKGYADKLVAGTGGWTHHFATNTFGASGVYNGEYTEAAAWNCTHIWQHYLYTQDRQFLADFFDTLYGAARFYFGYLRDTDGDGLLEIPNNYSPELAGGTSVAVHAQQLVYQHLCNTRNAAVILGKTAEAANCQSYIDRMYNGIDIVNGEQCEWKGALTSEPTHRHLSHLMCLYPLAQVSPYDSDPTNFNGSYKALLKRADADGGEDAAWNTAWKMCCYARSLQGDLALRQLAYGMAERITPDLRTTCKHTFQIEGGAGISAAIGEMLLQSYSGIIDILPALPSTWPTGSVKGLKAEGNFTVDISWEEGEITEIRIADGLNQAIREGGVQLRIHAANMSDNGIYIDGKPYQSRSSALLYEPRTDSYLLTIPAGTPNNASITLGASTTTGIDTPELGTPDSEAPVRLFDLQGRPVSGDPQPGIYIRRQGNSVSKILISGR</sequence>
<dbReference type="AlphaFoldDB" id="A0A2V1IJD2"/>
<evidence type="ECO:0000259" key="3">
    <source>
        <dbReference type="Pfam" id="PF21307"/>
    </source>
</evidence>
<evidence type="ECO:0000313" key="5">
    <source>
        <dbReference type="EMBL" id="PWB01951.1"/>
    </source>
</evidence>
<reference evidence="6" key="1">
    <citation type="submission" date="2018-02" db="EMBL/GenBank/DDBJ databases">
        <authorList>
            <person name="Clavel T."/>
            <person name="Strowig T."/>
        </authorList>
    </citation>
    <scope>NUCLEOTIDE SEQUENCE [LARGE SCALE GENOMIC DNA]</scope>
    <source>
        <strain evidence="6">DSM 103720</strain>
    </source>
</reference>
<dbReference type="InterPro" id="IPR008928">
    <property type="entry name" value="6-hairpin_glycosidase_sf"/>
</dbReference>
<gene>
    <name evidence="5" type="ORF">C5O23_08395</name>
</gene>
<dbReference type="PANTHER" id="PTHR31084:SF3">
    <property type="entry name" value="ALPHA-FUCOSIDASE A"/>
    <property type="match status" value="1"/>
</dbReference>
<dbReference type="GO" id="GO:0005975">
    <property type="term" value="P:carbohydrate metabolic process"/>
    <property type="evidence" value="ECO:0007669"/>
    <property type="project" value="InterPro"/>
</dbReference>
<dbReference type="EMBL" id="PUEC01000017">
    <property type="protein sequence ID" value="PWB01951.1"/>
    <property type="molecule type" value="Genomic_DNA"/>
</dbReference>
<feature type="chain" id="PRO_5016144646" evidence="1">
    <location>
        <begin position="22"/>
        <end position="1083"/>
    </location>
</feature>
<dbReference type="Gene3D" id="1.50.10.10">
    <property type="match status" value="1"/>
</dbReference>
<dbReference type="Pfam" id="PF21307">
    <property type="entry name" value="Glyco_hydro_95_C"/>
    <property type="match status" value="1"/>
</dbReference>
<organism evidence="5 6">
    <name type="scientific">Duncaniella muris</name>
    <dbReference type="NCBI Taxonomy" id="2094150"/>
    <lineage>
        <taxon>Bacteria</taxon>
        <taxon>Pseudomonadati</taxon>
        <taxon>Bacteroidota</taxon>
        <taxon>Bacteroidia</taxon>
        <taxon>Bacteroidales</taxon>
        <taxon>Muribaculaceae</taxon>
        <taxon>Duncaniella</taxon>
    </lineage>
</organism>
<name>A0A2V1IJD2_9BACT</name>
<accession>A0A2V1IJD2</accession>
<dbReference type="PANTHER" id="PTHR31084">
    <property type="entry name" value="ALPHA-L-FUCOSIDASE 2"/>
    <property type="match status" value="1"/>
</dbReference>
<dbReference type="Pfam" id="PF14498">
    <property type="entry name" value="Glyco_hyd_65N_2"/>
    <property type="match status" value="1"/>
</dbReference>
<dbReference type="InterPro" id="IPR054363">
    <property type="entry name" value="GH95_cat"/>
</dbReference>
<proteinExistence type="predicted"/>
<dbReference type="Pfam" id="PF22124">
    <property type="entry name" value="Glyco_hydro_95_cat"/>
    <property type="match status" value="1"/>
</dbReference>
<dbReference type="GeneID" id="82526364"/>
<dbReference type="Proteomes" id="UP000244905">
    <property type="component" value="Unassembled WGS sequence"/>
</dbReference>
<dbReference type="InterPro" id="IPR012341">
    <property type="entry name" value="6hp_glycosidase-like_sf"/>
</dbReference>
<keyword evidence="1" id="KW-0732">Signal</keyword>
<evidence type="ECO:0000259" key="4">
    <source>
        <dbReference type="Pfam" id="PF22124"/>
    </source>
</evidence>
<evidence type="ECO:0000256" key="1">
    <source>
        <dbReference type="SAM" id="SignalP"/>
    </source>
</evidence>
<dbReference type="SUPFAM" id="SSF48208">
    <property type="entry name" value="Six-hairpin glycosidases"/>
    <property type="match status" value="1"/>
</dbReference>